<evidence type="ECO:0000256" key="3">
    <source>
        <dbReference type="ARBA" id="ARBA00022555"/>
    </source>
</evidence>
<dbReference type="Pfam" id="PF07973">
    <property type="entry name" value="tRNA_SAD"/>
    <property type="match status" value="1"/>
</dbReference>
<name>A0A1G2I4Y8_9BACT</name>
<evidence type="ECO:0000256" key="5">
    <source>
        <dbReference type="ARBA" id="ARBA00022741"/>
    </source>
</evidence>
<accession>A0A1G2I4Y8</accession>
<dbReference type="InterPro" id="IPR018164">
    <property type="entry name" value="Ala-tRNA-synth_IIc_N"/>
</dbReference>
<evidence type="ECO:0000256" key="4">
    <source>
        <dbReference type="ARBA" id="ARBA00022598"/>
    </source>
</evidence>
<dbReference type="PROSITE" id="PS50860">
    <property type="entry name" value="AA_TRNA_LIGASE_II_ALA"/>
    <property type="match status" value="1"/>
</dbReference>
<dbReference type="GO" id="GO:0005524">
    <property type="term" value="F:ATP binding"/>
    <property type="evidence" value="ECO:0007669"/>
    <property type="project" value="UniProtKB-KW"/>
</dbReference>
<keyword evidence="3" id="KW-0820">tRNA-binding</keyword>
<evidence type="ECO:0000256" key="7">
    <source>
        <dbReference type="ARBA" id="ARBA00022884"/>
    </source>
</evidence>
<dbReference type="FunFam" id="3.30.980.10:FF:000004">
    <property type="entry name" value="Alanine--tRNA ligase, cytoplasmic"/>
    <property type="match status" value="1"/>
</dbReference>
<dbReference type="NCBIfam" id="NF002436">
    <property type="entry name" value="PRK01584.1"/>
    <property type="match status" value="1"/>
</dbReference>
<evidence type="ECO:0000259" key="10">
    <source>
        <dbReference type="PROSITE" id="PS50860"/>
    </source>
</evidence>
<dbReference type="CDD" id="cd00673">
    <property type="entry name" value="AlaRS_core"/>
    <property type="match status" value="1"/>
</dbReference>
<proteinExistence type="inferred from homology"/>
<dbReference type="GO" id="GO:0006419">
    <property type="term" value="P:alanyl-tRNA aminoacylation"/>
    <property type="evidence" value="ECO:0007669"/>
    <property type="project" value="InterPro"/>
</dbReference>
<evidence type="ECO:0000313" key="12">
    <source>
        <dbReference type="Proteomes" id="UP000178820"/>
    </source>
</evidence>
<dbReference type="Proteomes" id="UP000178820">
    <property type="component" value="Unassembled WGS sequence"/>
</dbReference>
<protein>
    <recommendedName>
        <fullName evidence="2">alanine--tRNA ligase</fullName>
        <ecNumber evidence="2">6.1.1.7</ecNumber>
    </recommendedName>
</protein>
<keyword evidence="5" id="KW-0547">Nucleotide-binding</keyword>
<dbReference type="PRINTS" id="PR00980">
    <property type="entry name" value="TRNASYNTHALA"/>
</dbReference>
<dbReference type="GO" id="GO:0004813">
    <property type="term" value="F:alanine-tRNA ligase activity"/>
    <property type="evidence" value="ECO:0007669"/>
    <property type="project" value="UniProtKB-EC"/>
</dbReference>
<dbReference type="EMBL" id="MHOT01000005">
    <property type="protein sequence ID" value="OGZ69687.1"/>
    <property type="molecule type" value="Genomic_DNA"/>
</dbReference>
<reference evidence="11 12" key="1">
    <citation type="journal article" date="2016" name="Nat. Commun.">
        <title>Thousands of microbial genomes shed light on interconnected biogeochemical processes in an aquifer system.</title>
        <authorList>
            <person name="Anantharaman K."/>
            <person name="Brown C.T."/>
            <person name="Hug L.A."/>
            <person name="Sharon I."/>
            <person name="Castelle C.J."/>
            <person name="Probst A.J."/>
            <person name="Thomas B.C."/>
            <person name="Singh A."/>
            <person name="Wilkins M.J."/>
            <person name="Karaoz U."/>
            <person name="Brodie E.L."/>
            <person name="Williams K.H."/>
            <person name="Hubbard S.S."/>
            <person name="Banfield J.F."/>
        </authorList>
    </citation>
    <scope>NUCLEOTIDE SEQUENCE [LARGE SCALE GENOMIC DNA]</scope>
</reference>
<evidence type="ECO:0000256" key="1">
    <source>
        <dbReference type="ARBA" id="ARBA00008226"/>
    </source>
</evidence>
<dbReference type="InterPro" id="IPR045864">
    <property type="entry name" value="aa-tRNA-synth_II/BPL/LPL"/>
</dbReference>
<dbReference type="GO" id="GO:0005737">
    <property type="term" value="C:cytoplasm"/>
    <property type="evidence" value="ECO:0007669"/>
    <property type="project" value="InterPro"/>
</dbReference>
<dbReference type="SMART" id="SM00863">
    <property type="entry name" value="tRNA_SAD"/>
    <property type="match status" value="1"/>
</dbReference>
<keyword evidence="8" id="KW-0648">Protein biosynthesis</keyword>
<dbReference type="InterPro" id="IPR018162">
    <property type="entry name" value="Ala-tRNA-ligase_IIc_anticod-bd"/>
</dbReference>
<evidence type="ECO:0000256" key="9">
    <source>
        <dbReference type="ARBA" id="ARBA00023146"/>
    </source>
</evidence>
<dbReference type="GO" id="GO:0000049">
    <property type="term" value="F:tRNA binding"/>
    <property type="evidence" value="ECO:0007669"/>
    <property type="project" value="UniProtKB-KW"/>
</dbReference>
<dbReference type="Gene3D" id="3.30.930.10">
    <property type="entry name" value="Bira Bifunctional Protein, Domain 2"/>
    <property type="match status" value="1"/>
</dbReference>
<organism evidence="11 12">
    <name type="scientific">Candidatus Staskawiczbacteria bacterium RIFCSPHIGHO2_02_FULL_42_22</name>
    <dbReference type="NCBI Taxonomy" id="1802207"/>
    <lineage>
        <taxon>Bacteria</taxon>
        <taxon>Candidatus Staskawicziibacteriota</taxon>
    </lineage>
</organism>
<keyword evidence="7" id="KW-0694">RNA-binding</keyword>
<sequence length="580" mass="66222">MNSAELRQKFLEFFEKKGHAIIPSASLIPDKTDGTALFSTAGMQPLVPYLLGEKHPEGKRIVSIQKCIRTGDIDEVGDDTHLTFFEMLGNWSLGDYWKQESIQWSFEFLTKELNIPIEKLAFSCFAGDENAPKDEESAKIWESMGIKKERIVFLPKEDNWWGPVGDTGPCGPDTEIFYWKSNDIPTPKTFDSTDKNWVEIWNNVFMQYIKNASGEYVLAEQKNVDTGMGFERTLAILNSFENVYETDLFEPVMQLFPGFTNERAKRIITDHARACVFLISDGVVPSNKDQGYILRRLLRRMMVHMRGIEHDIFEPIKKTIVIYKDVYDLSEEKILPVIKDEADKFEKTLAAGLKAIEKIDVINGKEAFLLYETYGFPLEVLEEMRTVANREQFFEELKKHQELSRTASAGMFKGGLADHDPQTIKLHTAHHLLLAALQEMFGKQVKQKGSNINSERLRIDFLFDRKITDEEKKRLESMVNEKIQKGLDVVKREMPLEEAQKIGAEMEFGVKYGNTVSVYFIQDSKGNVISKEFCGGPHVSNTFELAAPQGEPRPDGRGPFKIIKEEASSQGVRRIKGILK</sequence>
<dbReference type="SUPFAM" id="SSF55186">
    <property type="entry name" value="ThrRS/AlaRS common domain"/>
    <property type="match status" value="1"/>
</dbReference>
<evidence type="ECO:0000256" key="6">
    <source>
        <dbReference type="ARBA" id="ARBA00022840"/>
    </source>
</evidence>
<dbReference type="InterPro" id="IPR018165">
    <property type="entry name" value="Ala-tRNA-synth_IIc_core"/>
</dbReference>
<dbReference type="Pfam" id="PF01411">
    <property type="entry name" value="tRNA-synt_2c"/>
    <property type="match status" value="1"/>
</dbReference>
<dbReference type="Gene3D" id="3.30.54.20">
    <property type="match status" value="1"/>
</dbReference>
<dbReference type="InterPro" id="IPR002318">
    <property type="entry name" value="Ala-tRNA-lgiase_IIc"/>
</dbReference>
<dbReference type="GO" id="GO:0002161">
    <property type="term" value="F:aminoacyl-tRNA deacylase activity"/>
    <property type="evidence" value="ECO:0007669"/>
    <property type="project" value="TreeGrafter"/>
</dbReference>
<gene>
    <name evidence="11" type="ORF">A3D44_00375</name>
</gene>
<evidence type="ECO:0000313" key="11">
    <source>
        <dbReference type="EMBL" id="OGZ69687.1"/>
    </source>
</evidence>
<comment type="similarity">
    <text evidence="1">Belongs to the class-II aminoacyl-tRNA synthetase family.</text>
</comment>
<dbReference type="InterPro" id="IPR012947">
    <property type="entry name" value="tRNA_SAD"/>
</dbReference>
<keyword evidence="4" id="KW-0436">Ligase</keyword>
<dbReference type="EC" id="6.1.1.7" evidence="2"/>
<feature type="domain" description="Alanyl-transfer RNA synthetases family profile" evidence="10">
    <location>
        <begin position="1"/>
        <end position="580"/>
    </location>
</feature>
<dbReference type="PANTHER" id="PTHR11777">
    <property type="entry name" value="ALANYL-TRNA SYNTHETASE"/>
    <property type="match status" value="1"/>
</dbReference>
<dbReference type="SUPFAM" id="SSF101353">
    <property type="entry name" value="Putative anticodon-binding domain of alanyl-tRNA synthetase (AlaRS)"/>
    <property type="match status" value="1"/>
</dbReference>
<keyword evidence="6" id="KW-0067">ATP-binding</keyword>
<dbReference type="InterPro" id="IPR050058">
    <property type="entry name" value="Ala-tRNA_ligase"/>
</dbReference>
<dbReference type="AlphaFoldDB" id="A0A1G2I4Y8"/>
<keyword evidence="9" id="KW-0030">Aminoacyl-tRNA synthetase</keyword>
<dbReference type="Gene3D" id="3.30.980.10">
    <property type="entry name" value="Threonyl-trna Synthetase, Chain A, domain 2"/>
    <property type="match status" value="1"/>
</dbReference>
<dbReference type="STRING" id="1802207.A3D44_00375"/>
<evidence type="ECO:0000256" key="8">
    <source>
        <dbReference type="ARBA" id="ARBA00022917"/>
    </source>
</evidence>
<evidence type="ECO:0000256" key="2">
    <source>
        <dbReference type="ARBA" id="ARBA00013168"/>
    </source>
</evidence>
<dbReference type="InterPro" id="IPR018163">
    <property type="entry name" value="Thr/Ala-tRNA-synth_IIc_edit"/>
</dbReference>
<dbReference type="SUPFAM" id="SSF55681">
    <property type="entry name" value="Class II aaRS and biotin synthetases"/>
    <property type="match status" value="1"/>
</dbReference>
<dbReference type="PANTHER" id="PTHR11777:SF9">
    <property type="entry name" value="ALANINE--TRNA LIGASE, CYTOPLASMIC"/>
    <property type="match status" value="1"/>
</dbReference>
<comment type="caution">
    <text evidence="11">The sequence shown here is derived from an EMBL/GenBank/DDBJ whole genome shotgun (WGS) entry which is preliminary data.</text>
</comment>